<dbReference type="EMBL" id="OB794103">
    <property type="protein sequence ID" value="CAD7429504.1"/>
    <property type="molecule type" value="Genomic_DNA"/>
</dbReference>
<organism evidence="2">
    <name type="scientific">Timema monikensis</name>
    <dbReference type="NCBI Taxonomy" id="170555"/>
    <lineage>
        <taxon>Eukaryota</taxon>
        <taxon>Metazoa</taxon>
        <taxon>Ecdysozoa</taxon>
        <taxon>Arthropoda</taxon>
        <taxon>Hexapoda</taxon>
        <taxon>Insecta</taxon>
        <taxon>Pterygota</taxon>
        <taxon>Neoptera</taxon>
        <taxon>Polyneoptera</taxon>
        <taxon>Phasmatodea</taxon>
        <taxon>Timematodea</taxon>
        <taxon>Timematoidea</taxon>
        <taxon>Timematidae</taxon>
        <taxon>Timema</taxon>
    </lineage>
</organism>
<dbReference type="AlphaFoldDB" id="A0A7R9EAP6"/>
<gene>
    <name evidence="2" type="ORF">TMSB3V08_LOCUS6281</name>
</gene>
<evidence type="ECO:0000313" key="2">
    <source>
        <dbReference type="EMBL" id="CAD7429504.1"/>
    </source>
</evidence>
<reference evidence="2" key="1">
    <citation type="submission" date="2020-11" db="EMBL/GenBank/DDBJ databases">
        <authorList>
            <person name="Tran Van P."/>
        </authorList>
    </citation>
    <scope>NUCLEOTIDE SEQUENCE</scope>
</reference>
<dbReference type="SMART" id="SM00587">
    <property type="entry name" value="CHK"/>
    <property type="match status" value="1"/>
</dbReference>
<feature type="domain" description="CHK kinase-like" evidence="1">
    <location>
        <begin position="1"/>
        <end position="105"/>
    </location>
</feature>
<evidence type="ECO:0000259" key="1">
    <source>
        <dbReference type="SMART" id="SM00587"/>
    </source>
</evidence>
<dbReference type="Gene3D" id="3.90.1200.10">
    <property type="match status" value="1"/>
</dbReference>
<dbReference type="InterPro" id="IPR015897">
    <property type="entry name" value="CHK_kinase-like"/>
</dbReference>
<dbReference type="InterPro" id="IPR004119">
    <property type="entry name" value="EcKL"/>
</dbReference>
<dbReference type="SUPFAM" id="SSF56112">
    <property type="entry name" value="Protein kinase-like (PK-like)"/>
    <property type="match status" value="1"/>
</dbReference>
<dbReference type="PANTHER" id="PTHR11012">
    <property type="entry name" value="PROTEIN KINASE-LIKE DOMAIN-CONTAINING"/>
    <property type="match status" value="1"/>
</dbReference>
<protein>
    <recommendedName>
        <fullName evidence="1">CHK kinase-like domain-containing protein</fullName>
    </recommendedName>
</protein>
<sequence>MEHNRPERLHSHFCVAQATLQFHELMCRMLSGAEGKFVGTGRIVSRKILHPQSVCLVDFQMARYGSPALDLANLLYCCTSLELRQNHMDNLLEHYHTTLIAAMIELERDRCRETVDTTATQPEHLREILSRSIELIRCVCISGPGVFTLELAADGISRIGLREEMHRCGKFGLGLALDMIPISTCDSDQAPDLYVTSRDDVIMSEGEDVLSTPVWTCNELCRQRMTDLVKELVEKGDL</sequence>
<dbReference type="Pfam" id="PF02958">
    <property type="entry name" value="EcKL"/>
    <property type="match status" value="1"/>
</dbReference>
<accession>A0A7R9EAP6</accession>
<proteinExistence type="predicted"/>
<dbReference type="InterPro" id="IPR011009">
    <property type="entry name" value="Kinase-like_dom_sf"/>
</dbReference>
<name>A0A7R9EAP6_9NEOP</name>
<dbReference type="PANTHER" id="PTHR11012:SF30">
    <property type="entry name" value="PROTEIN KINASE-LIKE DOMAIN-CONTAINING"/>
    <property type="match status" value="1"/>
</dbReference>